<gene>
    <name evidence="5" type="ORF">SAMN02746041_01672</name>
</gene>
<evidence type="ECO:0000256" key="2">
    <source>
        <dbReference type="ARBA" id="ARBA00022803"/>
    </source>
</evidence>
<dbReference type="PROSITE" id="PS50005">
    <property type="entry name" value="TPR"/>
    <property type="match status" value="4"/>
</dbReference>
<dbReference type="InterPro" id="IPR013105">
    <property type="entry name" value="TPR_2"/>
</dbReference>
<dbReference type="InterPro" id="IPR011990">
    <property type="entry name" value="TPR-like_helical_dom_sf"/>
</dbReference>
<protein>
    <submittedName>
        <fullName evidence="5">Tetratricopeptide repeat-containing protein</fullName>
    </submittedName>
</protein>
<dbReference type="OrthoDB" id="5483630at2"/>
<feature type="repeat" description="TPR" evidence="3">
    <location>
        <begin position="365"/>
        <end position="398"/>
    </location>
</feature>
<dbReference type="GO" id="GO:0006396">
    <property type="term" value="P:RNA processing"/>
    <property type="evidence" value="ECO:0007669"/>
    <property type="project" value="InterPro"/>
</dbReference>
<feature type="repeat" description="TPR" evidence="3">
    <location>
        <begin position="331"/>
        <end position="364"/>
    </location>
</feature>
<keyword evidence="4" id="KW-1133">Transmembrane helix</keyword>
<dbReference type="Pfam" id="PF13432">
    <property type="entry name" value="TPR_16"/>
    <property type="match status" value="1"/>
</dbReference>
<evidence type="ECO:0000256" key="1">
    <source>
        <dbReference type="ARBA" id="ARBA00022737"/>
    </source>
</evidence>
<dbReference type="InterPro" id="IPR003107">
    <property type="entry name" value="HAT"/>
</dbReference>
<keyword evidence="1" id="KW-0677">Repeat</keyword>
<accession>A0A1W1XGR1</accession>
<feature type="repeat" description="TPR" evidence="3">
    <location>
        <begin position="433"/>
        <end position="466"/>
    </location>
</feature>
<evidence type="ECO:0000313" key="6">
    <source>
        <dbReference type="Proteomes" id="UP000192783"/>
    </source>
</evidence>
<dbReference type="PANTHER" id="PTHR45586:SF1">
    <property type="entry name" value="LIPOPOLYSACCHARIDE ASSEMBLY PROTEIN B"/>
    <property type="match status" value="1"/>
</dbReference>
<dbReference type="Pfam" id="PF14559">
    <property type="entry name" value="TPR_19"/>
    <property type="match status" value="1"/>
</dbReference>
<proteinExistence type="predicted"/>
<name>A0A1W1XGR1_9BACT</name>
<dbReference type="InterPro" id="IPR019734">
    <property type="entry name" value="TPR_rpt"/>
</dbReference>
<evidence type="ECO:0000313" key="5">
    <source>
        <dbReference type="EMBL" id="SMC23149.1"/>
    </source>
</evidence>
<keyword evidence="4" id="KW-0472">Membrane</keyword>
<dbReference type="STRING" id="1121390.SAMN02746041_01672"/>
<dbReference type="EMBL" id="FWXF01000007">
    <property type="protein sequence ID" value="SMC23149.1"/>
    <property type="molecule type" value="Genomic_DNA"/>
</dbReference>
<dbReference type="Proteomes" id="UP000192783">
    <property type="component" value="Unassembled WGS sequence"/>
</dbReference>
<evidence type="ECO:0000256" key="3">
    <source>
        <dbReference type="PROSITE-ProRule" id="PRU00339"/>
    </source>
</evidence>
<dbReference type="Pfam" id="PF07719">
    <property type="entry name" value="TPR_2"/>
    <property type="match status" value="1"/>
</dbReference>
<keyword evidence="2 3" id="KW-0802">TPR repeat</keyword>
<keyword evidence="4" id="KW-0812">Transmembrane</keyword>
<dbReference type="PANTHER" id="PTHR45586">
    <property type="entry name" value="TPR REPEAT-CONTAINING PROTEIN PA4667"/>
    <property type="match status" value="1"/>
</dbReference>
<keyword evidence="6" id="KW-1185">Reference proteome</keyword>
<feature type="transmembrane region" description="Helical" evidence="4">
    <location>
        <begin position="27"/>
        <end position="45"/>
    </location>
</feature>
<dbReference type="SMART" id="SM00028">
    <property type="entry name" value="TPR"/>
    <property type="match status" value="6"/>
</dbReference>
<dbReference type="Gene3D" id="1.25.40.10">
    <property type="entry name" value="Tetratricopeptide repeat domain"/>
    <property type="match status" value="4"/>
</dbReference>
<sequence length="634" mass="73118">MLGRRRYVRDYQTSLFRPRKKKNRAKTLVKWLLVLGLVAAGVLWFQGVPRVSQIVLEHLPVPHRLVGLQVQINGKPQRLPAGAQRIVHPEDRLEIVAVETDGWIPWGVKLFAGPVPWPPSPEGPLSFKELFPQEDFETPLKVPLRARWFGRELGAVSFVAKLGAKDWLHKADSAQSPEEKVRFLERALAEDPGNTLAKTRLAALYADQGRLAEAEKLYQEILRLGRSRPVLERLVHIYQRQKKHEAVLTTYLELLRLTDDPSVFEAFLAYLNKHLSVKRALAFLSRHLKEVPTRYRGPWFLVQAELASRSRRWGEAARAYEAALKAGVRDPNIHYNLSVVRAKTGDLKRAVADLEKYLEANPKDEANQLKLAALYEKLGRDDQAKRVYQRVLKRNPTKKAALVRLLALLEKTGDKKGQLKAYEMLSTLEPDNAVVHFNRAMLYYELQQWDKAEKAFAKVARLEPDNPEPLHYLLALRQKRKDAKGQVPILRRLVELEKDNLSYYDTLFVLYDQAKDYDQILKLFEKAVQDHPQVVAFHQYILYAALKKGDKKKALHCLEQLSRLMPKEVKYLRQAARIHESLGQYRQALEKTKRILDVSPGDEQAKEDYLRLKLLLLGNKKASFFYCIERNLVV</sequence>
<evidence type="ECO:0000256" key="4">
    <source>
        <dbReference type="SAM" id="Phobius"/>
    </source>
</evidence>
<reference evidence="5 6" key="1">
    <citation type="submission" date="2017-04" db="EMBL/GenBank/DDBJ databases">
        <authorList>
            <person name="Afonso C.L."/>
            <person name="Miller P.J."/>
            <person name="Scott M.A."/>
            <person name="Spackman E."/>
            <person name="Goraichik I."/>
            <person name="Dimitrov K.M."/>
            <person name="Suarez D.L."/>
            <person name="Swayne D.E."/>
        </authorList>
    </citation>
    <scope>NUCLEOTIDE SEQUENCE [LARGE SCALE GENOMIC DNA]</scope>
    <source>
        <strain evidence="5 6">DSM 13146</strain>
    </source>
</reference>
<dbReference type="InterPro" id="IPR051012">
    <property type="entry name" value="CellSynth/LPSAsmb/PSIAsmb"/>
</dbReference>
<dbReference type="SMART" id="SM00386">
    <property type="entry name" value="HAT"/>
    <property type="match status" value="4"/>
</dbReference>
<dbReference type="SUPFAM" id="SSF48452">
    <property type="entry name" value="TPR-like"/>
    <property type="match status" value="2"/>
</dbReference>
<feature type="repeat" description="TPR" evidence="3">
    <location>
        <begin position="569"/>
        <end position="602"/>
    </location>
</feature>
<dbReference type="AlphaFoldDB" id="A0A1W1XGR1"/>
<dbReference type="Pfam" id="PF13174">
    <property type="entry name" value="TPR_6"/>
    <property type="match status" value="1"/>
</dbReference>
<organism evidence="5 6">
    <name type="scientific">Desulfacinum hydrothermale DSM 13146</name>
    <dbReference type="NCBI Taxonomy" id="1121390"/>
    <lineage>
        <taxon>Bacteria</taxon>
        <taxon>Pseudomonadati</taxon>
        <taxon>Thermodesulfobacteriota</taxon>
        <taxon>Syntrophobacteria</taxon>
        <taxon>Syntrophobacterales</taxon>
        <taxon>Syntrophobacteraceae</taxon>
        <taxon>Desulfacinum</taxon>
    </lineage>
</organism>